<dbReference type="Gene3D" id="1.25.40.10">
    <property type="entry name" value="Tetratricopeptide repeat domain"/>
    <property type="match status" value="3"/>
</dbReference>
<dbReference type="PANTHER" id="PTHR44858:SF1">
    <property type="entry name" value="UDP-N-ACETYLGLUCOSAMINE--PEPTIDE N-ACETYLGLUCOSAMINYLTRANSFERASE SPINDLY-RELATED"/>
    <property type="match status" value="1"/>
</dbReference>
<evidence type="ECO:0008006" key="6">
    <source>
        <dbReference type="Google" id="ProtNLM"/>
    </source>
</evidence>
<comment type="caution">
    <text evidence="4">The sequence shown here is derived from an EMBL/GenBank/DDBJ whole genome shotgun (WGS) entry which is preliminary data.</text>
</comment>
<accession>A0A919J6A5</accession>
<reference evidence="4" key="1">
    <citation type="submission" date="2021-01" db="EMBL/GenBank/DDBJ databases">
        <title>Whole genome shotgun sequence of Actinoplanes ferrugineus NBRC 15555.</title>
        <authorList>
            <person name="Komaki H."/>
            <person name="Tamura T."/>
        </authorList>
    </citation>
    <scope>NUCLEOTIDE SEQUENCE</scope>
    <source>
        <strain evidence="4">NBRC 15555</strain>
    </source>
</reference>
<dbReference type="SUPFAM" id="SSF48452">
    <property type="entry name" value="TPR-like"/>
    <property type="match status" value="2"/>
</dbReference>
<gene>
    <name evidence="4" type="ORF">Afe05nite_71050</name>
</gene>
<dbReference type="InterPro" id="IPR019734">
    <property type="entry name" value="TPR_rpt"/>
</dbReference>
<evidence type="ECO:0000256" key="3">
    <source>
        <dbReference type="PROSITE-ProRule" id="PRU00339"/>
    </source>
</evidence>
<keyword evidence="5" id="KW-1185">Reference proteome</keyword>
<dbReference type="EMBL" id="BOMM01000064">
    <property type="protein sequence ID" value="GIE15265.1"/>
    <property type="molecule type" value="Genomic_DNA"/>
</dbReference>
<dbReference type="InterPro" id="IPR050498">
    <property type="entry name" value="Ycf3"/>
</dbReference>
<name>A0A919J6A5_9ACTN</name>
<dbReference type="GO" id="GO:0009279">
    <property type="term" value="C:cell outer membrane"/>
    <property type="evidence" value="ECO:0007669"/>
    <property type="project" value="TreeGrafter"/>
</dbReference>
<organism evidence="4 5">
    <name type="scientific">Paractinoplanes ferrugineus</name>
    <dbReference type="NCBI Taxonomy" id="113564"/>
    <lineage>
        <taxon>Bacteria</taxon>
        <taxon>Bacillati</taxon>
        <taxon>Actinomycetota</taxon>
        <taxon>Actinomycetes</taxon>
        <taxon>Micromonosporales</taxon>
        <taxon>Micromonosporaceae</taxon>
        <taxon>Paractinoplanes</taxon>
    </lineage>
</organism>
<dbReference type="SMART" id="SM00028">
    <property type="entry name" value="TPR"/>
    <property type="match status" value="8"/>
</dbReference>
<dbReference type="InterPro" id="IPR011990">
    <property type="entry name" value="TPR-like_helical_dom_sf"/>
</dbReference>
<keyword evidence="2 3" id="KW-0802">TPR repeat</keyword>
<dbReference type="RefSeq" id="WP_203821639.1">
    <property type="nucleotide sequence ID" value="NZ_BAAABP010000080.1"/>
</dbReference>
<dbReference type="PANTHER" id="PTHR44858">
    <property type="entry name" value="TETRATRICOPEPTIDE REPEAT PROTEIN 6"/>
    <property type="match status" value="1"/>
</dbReference>
<dbReference type="Proteomes" id="UP000598174">
    <property type="component" value="Unassembled WGS sequence"/>
</dbReference>
<proteinExistence type="predicted"/>
<sequence length="735" mass="80021">MVELPNHHWIRADHPAERRAGLVAGPDATVLAVLDAHRGLRGPYTAAGTLLRQIVPDALTRYPDLVHRHDIEILSVAPELRAVVPASRETLTSLAVPTERTRFYSRLRTARLANGLTEFLHGYLRRLGGGPRCLLVDNLHQADPTDQELFAVLLRRADRARLCLHLATAADPPADPPGPVPFPLGAALARYAAVGPTPTLDAEPPTGDDEELARRYVWRDGVAADDPVLLGAYQRLDPARRAALHDARGDELVGTGEESLRLGAVPYHREHGSDPTKAGVASLYEALFVGLDNGFYHATVELGRRGLALVDPATQPIPWWAFITKMTTSLSALGRGEEAIELYDEARARTTDPTQQRQAAYATAMLYTRHLGADRHNQRLARAWSNIAIALTEAIEDPTERAFQSAFQRNGLALVATHDGEPDEALRLVEDGIDRLDRELDDGRHALHRSVLRHNRSMLHLGAGRFEAALADLDAVIQADPNYAEYRFDRGNLLRRMNRPIEALADYETALTLSPPFPEVYYNRGDTRLELGDAEGAEADFGYVLELDPGYVDAYLNRAGLRLAAGDLTAAAEDVAAGLRVDPGNPHLLCVRGQLELADGDPAAAERTLSAALATAPDLAAGWAARATAHYELDDVPAALADLDRALSLRDDPEMRFNRAVLRAAAGRHAEAVADLTVAGESVDDPQIRWERARSLLALGETAAADDDLRACAQADPELADQVRHLRPELLGAGR</sequence>
<dbReference type="Pfam" id="PF13432">
    <property type="entry name" value="TPR_16"/>
    <property type="match status" value="3"/>
</dbReference>
<evidence type="ECO:0000256" key="1">
    <source>
        <dbReference type="ARBA" id="ARBA00022737"/>
    </source>
</evidence>
<dbReference type="PROSITE" id="PS50005">
    <property type="entry name" value="TPR"/>
    <property type="match status" value="1"/>
</dbReference>
<dbReference type="GO" id="GO:0046813">
    <property type="term" value="P:receptor-mediated virion attachment to host cell"/>
    <property type="evidence" value="ECO:0007669"/>
    <property type="project" value="TreeGrafter"/>
</dbReference>
<keyword evidence="1" id="KW-0677">Repeat</keyword>
<dbReference type="AlphaFoldDB" id="A0A919J6A5"/>
<feature type="repeat" description="TPR" evidence="3">
    <location>
        <begin position="518"/>
        <end position="551"/>
    </location>
</feature>
<evidence type="ECO:0000256" key="2">
    <source>
        <dbReference type="ARBA" id="ARBA00022803"/>
    </source>
</evidence>
<evidence type="ECO:0000313" key="5">
    <source>
        <dbReference type="Proteomes" id="UP000598174"/>
    </source>
</evidence>
<protein>
    <recommendedName>
        <fullName evidence="6">Tetratricopeptide repeat protein</fullName>
    </recommendedName>
</protein>
<evidence type="ECO:0000313" key="4">
    <source>
        <dbReference type="EMBL" id="GIE15265.1"/>
    </source>
</evidence>